<dbReference type="EMBL" id="CAJVPK010000106">
    <property type="protein sequence ID" value="CAG8449921.1"/>
    <property type="molecule type" value="Genomic_DNA"/>
</dbReference>
<protein>
    <submittedName>
        <fullName evidence="1">6009_t:CDS:1</fullName>
    </submittedName>
</protein>
<organism evidence="1 2">
    <name type="scientific">Diversispora eburnea</name>
    <dbReference type="NCBI Taxonomy" id="1213867"/>
    <lineage>
        <taxon>Eukaryota</taxon>
        <taxon>Fungi</taxon>
        <taxon>Fungi incertae sedis</taxon>
        <taxon>Mucoromycota</taxon>
        <taxon>Glomeromycotina</taxon>
        <taxon>Glomeromycetes</taxon>
        <taxon>Diversisporales</taxon>
        <taxon>Diversisporaceae</taxon>
        <taxon>Diversispora</taxon>
    </lineage>
</organism>
<dbReference type="Proteomes" id="UP000789706">
    <property type="component" value="Unassembled WGS sequence"/>
</dbReference>
<sequence>MGYWSQERYNSWNYFDIPSAFPFNRADGPDLQNIMRNLYSLKMKLRSIDDVNQIPLGTRNYLQLAFKAVCACQLTKKLPNPTIRESLDVALSDILDNIIPQLELGNDAPYIPFRKTATNLLMDYRDIRIICQELENDLEEYFKEDYIFNGMSRLFCVLLSQYPNSK</sequence>
<dbReference type="OrthoDB" id="2315672at2759"/>
<reference evidence="1" key="1">
    <citation type="submission" date="2021-06" db="EMBL/GenBank/DDBJ databases">
        <authorList>
            <person name="Kallberg Y."/>
            <person name="Tangrot J."/>
            <person name="Rosling A."/>
        </authorList>
    </citation>
    <scope>NUCLEOTIDE SEQUENCE</scope>
    <source>
        <strain evidence="1">AZ414A</strain>
    </source>
</reference>
<evidence type="ECO:0000313" key="2">
    <source>
        <dbReference type="Proteomes" id="UP000789706"/>
    </source>
</evidence>
<proteinExistence type="predicted"/>
<gene>
    <name evidence="1" type="ORF">DEBURN_LOCUS2058</name>
</gene>
<comment type="caution">
    <text evidence="1">The sequence shown here is derived from an EMBL/GenBank/DDBJ whole genome shotgun (WGS) entry which is preliminary data.</text>
</comment>
<keyword evidence="2" id="KW-1185">Reference proteome</keyword>
<dbReference type="AlphaFoldDB" id="A0A9N8VGZ2"/>
<accession>A0A9N8VGZ2</accession>
<evidence type="ECO:0000313" key="1">
    <source>
        <dbReference type="EMBL" id="CAG8449921.1"/>
    </source>
</evidence>
<name>A0A9N8VGZ2_9GLOM</name>